<organism evidence="9 10">
    <name type="scientific">Rhizobium sullae</name>
    <name type="common">Rhizobium hedysari</name>
    <dbReference type="NCBI Taxonomy" id="50338"/>
    <lineage>
        <taxon>Bacteria</taxon>
        <taxon>Pseudomonadati</taxon>
        <taxon>Pseudomonadota</taxon>
        <taxon>Alphaproteobacteria</taxon>
        <taxon>Hyphomicrobiales</taxon>
        <taxon>Rhizobiaceae</taxon>
        <taxon>Rhizobium/Agrobacterium group</taxon>
        <taxon>Rhizobium</taxon>
    </lineage>
</organism>
<reference evidence="9 10" key="1">
    <citation type="submission" date="2019-03" db="EMBL/GenBank/DDBJ databases">
        <title>Genomic Encyclopedia of Type Strains, Phase IV (KMG-V): Genome sequencing to study the core and pangenomes of soil and plant-associated prokaryotes.</title>
        <authorList>
            <person name="Whitman W."/>
        </authorList>
    </citation>
    <scope>NUCLEOTIDE SEQUENCE [LARGE SCALE GENOMIC DNA]</scope>
    <source>
        <strain evidence="9 10">Hc14</strain>
    </source>
</reference>
<evidence type="ECO:0000256" key="2">
    <source>
        <dbReference type="ARBA" id="ARBA00022458"/>
    </source>
</evidence>
<keyword evidence="3" id="KW-0678">Repressor</keyword>
<dbReference type="PANTHER" id="PTHR30118:SF6">
    <property type="entry name" value="HTH-TYPE TRANSCRIPTIONAL REGULATOR LEUO"/>
    <property type="match status" value="1"/>
</dbReference>
<feature type="domain" description="HTH lysR-type" evidence="8">
    <location>
        <begin position="6"/>
        <end position="51"/>
    </location>
</feature>
<dbReference type="Proteomes" id="UP000294576">
    <property type="component" value="Unassembled WGS sequence"/>
</dbReference>
<keyword evidence="5" id="KW-0238">DNA-binding</keyword>
<dbReference type="GO" id="GO:0003700">
    <property type="term" value="F:DNA-binding transcription factor activity"/>
    <property type="evidence" value="ECO:0007669"/>
    <property type="project" value="InterPro"/>
</dbReference>
<dbReference type="GO" id="GO:0003677">
    <property type="term" value="F:DNA binding"/>
    <property type="evidence" value="ECO:0007669"/>
    <property type="project" value="UniProtKB-KW"/>
</dbReference>
<evidence type="ECO:0000256" key="4">
    <source>
        <dbReference type="ARBA" id="ARBA00023015"/>
    </source>
</evidence>
<evidence type="ECO:0000259" key="8">
    <source>
        <dbReference type="PROSITE" id="PS50931"/>
    </source>
</evidence>
<proteinExistence type="inferred from homology"/>
<dbReference type="InterPro" id="IPR000847">
    <property type="entry name" value="LysR_HTH_N"/>
</dbReference>
<comment type="similarity">
    <text evidence="1">Belongs to the LysR transcriptional regulatory family.</text>
</comment>
<evidence type="ECO:0000313" key="9">
    <source>
        <dbReference type="EMBL" id="TCU02349.1"/>
    </source>
</evidence>
<evidence type="ECO:0000256" key="5">
    <source>
        <dbReference type="ARBA" id="ARBA00023125"/>
    </source>
</evidence>
<evidence type="ECO:0000313" key="10">
    <source>
        <dbReference type="Proteomes" id="UP000294576"/>
    </source>
</evidence>
<keyword evidence="7" id="KW-0804">Transcription</keyword>
<gene>
    <name evidence="9" type="ORF">EV132_1617</name>
</gene>
<dbReference type="AlphaFoldDB" id="A0A4R3PY62"/>
<comment type="caution">
    <text evidence="9">The sequence shown here is derived from an EMBL/GenBank/DDBJ whole genome shotgun (WGS) entry which is preliminary data.</text>
</comment>
<dbReference type="PANTHER" id="PTHR30118">
    <property type="entry name" value="HTH-TYPE TRANSCRIPTIONAL REGULATOR LEUO-RELATED"/>
    <property type="match status" value="1"/>
</dbReference>
<name>A0A4R3PY62_RHISU</name>
<evidence type="ECO:0000256" key="6">
    <source>
        <dbReference type="ARBA" id="ARBA00023159"/>
    </source>
</evidence>
<dbReference type="EMBL" id="SMBH01000061">
    <property type="protein sequence ID" value="TCU02349.1"/>
    <property type="molecule type" value="Genomic_DNA"/>
</dbReference>
<dbReference type="InterPro" id="IPR050389">
    <property type="entry name" value="LysR-type_TF"/>
</dbReference>
<dbReference type="PROSITE" id="PS50931">
    <property type="entry name" value="HTH_LYSR"/>
    <property type="match status" value="1"/>
</dbReference>
<keyword evidence="6" id="KW-0010">Activator</keyword>
<evidence type="ECO:0000256" key="7">
    <source>
        <dbReference type="ARBA" id="ARBA00023163"/>
    </source>
</evidence>
<keyword evidence="4" id="KW-0805">Transcription regulation</keyword>
<keyword evidence="2" id="KW-0536">Nodulation</keyword>
<sequence length="51" mass="5710">MRFRGLDLNLLVALNALMTERSSPQRRSINLSQAAMSAAIARLRAYFGDEL</sequence>
<protein>
    <recommendedName>
        <fullName evidence="8">HTH lysR-type domain-containing protein</fullName>
    </recommendedName>
</protein>
<accession>A0A4R3PY62</accession>
<evidence type="ECO:0000256" key="1">
    <source>
        <dbReference type="ARBA" id="ARBA00009437"/>
    </source>
</evidence>
<evidence type="ECO:0000256" key="3">
    <source>
        <dbReference type="ARBA" id="ARBA00022491"/>
    </source>
</evidence>